<reference evidence="3" key="1">
    <citation type="journal article" date="2023" name="Mol. Biol. Evol.">
        <title>Third-Generation Sequencing Reveals the Adaptive Role of the Epigenome in Three Deep-Sea Polychaetes.</title>
        <authorList>
            <person name="Perez M."/>
            <person name="Aroh O."/>
            <person name="Sun Y."/>
            <person name="Lan Y."/>
            <person name="Juniper S.K."/>
            <person name="Young C.R."/>
            <person name="Angers B."/>
            <person name="Qian P.Y."/>
        </authorList>
    </citation>
    <scope>NUCLEOTIDE SEQUENCE</scope>
    <source>
        <strain evidence="3">P08H-3</strain>
    </source>
</reference>
<feature type="compositionally biased region" description="Acidic residues" evidence="1">
    <location>
        <begin position="79"/>
        <end position="88"/>
    </location>
</feature>
<keyword evidence="2" id="KW-1133">Transmembrane helix</keyword>
<name>A0AAD9IWY6_9ANNE</name>
<protein>
    <submittedName>
        <fullName evidence="3">Uncharacterized protein</fullName>
    </submittedName>
</protein>
<accession>A0AAD9IWY6</accession>
<evidence type="ECO:0000256" key="1">
    <source>
        <dbReference type="SAM" id="MobiDB-lite"/>
    </source>
</evidence>
<gene>
    <name evidence="3" type="ORF">LSH36_1027g00082</name>
</gene>
<keyword evidence="2" id="KW-0472">Membrane</keyword>
<feature type="transmembrane region" description="Helical" evidence="2">
    <location>
        <begin position="257"/>
        <end position="280"/>
    </location>
</feature>
<keyword evidence="4" id="KW-1185">Reference proteome</keyword>
<organism evidence="3 4">
    <name type="scientific">Paralvinella palmiformis</name>
    <dbReference type="NCBI Taxonomy" id="53620"/>
    <lineage>
        <taxon>Eukaryota</taxon>
        <taxon>Metazoa</taxon>
        <taxon>Spiralia</taxon>
        <taxon>Lophotrochozoa</taxon>
        <taxon>Annelida</taxon>
        <taxon>Polychaeta</taxon>
        <taxon>Sedentaria</taxon>
        <taxon>Canalipalpata</taxon>
        <taxon>Terebellida</taxon>
        <taxon>Terebelliformia</taxon>
        <taxon>Alvinellidae</taxon>
        <taxon>Paralvinella</taxon>
    </lineage>
</organism>
<dbReference type="Proteomes" id="UP001208570">
    <property type="component" value="Unassembled WGS sequence"/>
</dbReference>
<evidence type="ECO:0000256" key="2">
    <source>
        <dbReference type="SAM" id="Phobius"/>
    </source>
</evidence>
<proteinExistence type="predicted"/>
<sequence>MASEGENDVIQTESRPPENDVLESPPQPDGLISGDDPDDAPRDDSSEDGETPREGVTNETVDELEKDDLKPEANTPPDENVEQVNEEESPPHTPGGTPIAKHVQFEEANATVAVQPPTDIQEEVKIDDRDEPTDPDTTEPSNYIYDEDPEVSDNYVDVQPAAVAPSVGTPTLTGNGTPTAVDHPDHSNEKQTPVERSAKKSGYSHFGSMPKEMKSRWGCCCGTGWFMVGVVALIVGVMLIVYLRQYWKMPNHRNESLLLYFGIGTCAFGVLMLLVGLSFWTYACIMWRPSETDTDTERQAEDKTADSSSKTIHINNMADDQGTLENNYDKLYYVNGNGNDQRNPYIGVVVARYKYNVLTDSAIDLFRRLGSESKSRDISFGDLAICSLTSKAEVRRNVSSNLALNVISAFMAILRMLFGESEVT</sequence>
<comment type="caution">
    <text evidence="3">The sequence shown here is derived from an EMBL/GenBank/DDBJ whole genome shotgun (WGS) entry which is preliminary data.</text>
</comment>
<keyword evidence="2" id="KW-0812">Transmembrane</keyword>
<evidence type="ECO:0000313" key="4">
    <source>
        <dbReference type="Proteomes" id="UP001208570"/>
    </source>
</evidence>
<evidence type="ECO:0000313" key="3">
    <source>
        <dbReference type="EMBL" id="KAK2141868.1"/>
    </source>
</evidence>
<feature type="transmembrane region" description="Helical" evidence="2">
    <location>
        <begin position="398"/>
        <end position="418"/>
    </location>
</feature>
<feature type="region of interest" description="Disordered" evidence="1">
    <location>
        <begin position="1"/>
        <end position="148"/>
    </location>
</feature>
<feature type="transmembrane region" description="Helical" evidence="2">
    <location>
        <begin position="224"/>
        <end position="245"/>
    </location>
</feature>
<feature type="compositionally biased region" description="Low complexity" evidence="1">
    <location>
        <begin position="168"/>
        <end position="179"/>
    </location>
</feature>
<dbReference type="AlphaFoldDB" id="A0AAD9IWY6"/>
<feature type="compositionally biased region" description="Basic and acidic residues" evidence="1">
    <location>
        <begin position="182"/>
        <end position="198"/>
    </location>
</feature>
<feature type="region of interest" description="Disordered" evidence="1">
    <location>
        <begin position="165"/>
        <end position="203"/>
    </location>
</feature>
<dbReference type="EMBL" id="JAODUP010001027">
    <property type="protein sequence ID" value="KAK2141868.1"/>
    <property type="molecule type" value="Genomic_DNA"/>
</dbReference>